<protein>
    <submittedName>
        <fullName evidence="3">Uncharacterized protein</fullName>
    </submittedName>
</protein>
<dbReference type="EMBL" id="JABSNP010000006">
    <property type="protein sequence ID" value="NRT18754.1"/>
    <property type="molecule type" value="Genomic_DNA"/>
</dbReference>
<comment type="caution">
    <text evidence="3">The sequence shown here is derived from an EMBL/GenBank/DDBJ whole genome shotgun (WGS) entry which is preliminary data.</text>
</comment>
<name>A0ABX2FQT1_9BACT</name>
<evidence type="ECO:0000256" key="1">
    <source>
        <dbReference type="SAM" id="MobiDB-lite"/>
    </source>
</evidence>
<keyword evidence="2" id="KW-0732">Signal</keyword>
<evidence type="ECO:0000313" key="4">
    <source>
        <dbReference type="Proteomes" id="UP000779507"/>
    </source>
</evidence>
<dbReference type="Proteomes" id="UP000779507">
    <property type="component" value="Unassembled WGS sequence"/>
</dbReference>
<feature type="chain" id="PRO_5047229958" evidence="2">
    <location>
        <begin position="24"/>
        <end position="85"/>
    </location>
</feature>
<evidence type="ECO:0000313" key="3">
    <source>
        <dbReference type="EMBL" id="NRT18754.1"/>
    </source>
</evidence>
<sequence>MKKVFLVLLCILLGLADCPATVAAGFPAADHHPRYKSYKYRGQSRKRNQRRGLFSAFRHKTHKPKPKRHRGVIKVGDLNGTMPAQ</sequence>
<dbReference type="RefSeq" id="WP_173809504.1">
    <property type="nucleotide sequence ID" value="NZ_JABSNP010000006.1"/>
</dbReference>
<organism evidence="3 4">
    <name type="scientific">Hymenobacter caeli</name>
    <dbReference type="NCBI Taxonomy" id="2735894"/>
    <lineage>
        <taxon>Bacteria</taxon>
        <taxon>Pseudomonadati</taxon>
        <taxon>Bacteroidota</taxon>
        <taxon>Cytophagia</taxon>
        <taxon>Cytophagales</taxon>
        <taxon>Hymenobacteraceae</taxon>
        <taxon>Hymenobacter</taxon>
    </lineage>
</organism>
<feature type="signal peptide" evidence="2">
    <location>
        <begin position="1"/>
        <end position="23"/>
    </location>
</feature>
<feature type="compositionally biased region" description="Basic residues" evidence="1">
    <location>
        <begin position="59"/>
        <end position="72"/>
    </location>
</feature>
<keyword evidence="4" id="KW-1185">Reference proteome</keyword>
<proteinExistence type="predicted"/>
<reference evidence="3 4" key="1">
    <citation type="submission" date="2020-05" db="EMBL/GenBank/DDBJ databases">
        <title>Genomic Encyclopedia of Type Strains, Phase IV (KMG-V): Genome sequencing to study the core and pangenomes of soil and plant-associated prokaryotes.</title>
        <authorList>
            <person name="Whitman W."/>
        </authorList>
    </citation>
    <scope>NUCLEOTIDE SEQUENCE [LARGE SCALE GENOMIC DNA]</scope>
    <source>
        <strain evidence="3 4">9A</strain>
    </source>
</reference>
<feature type="region of interest" description="Disordered" evidence="1">
    <location>
        <begin position="59"/>
        <end position="85"/>
    </location>
</feature>
<gene>
    <name evidence="3" type="ORF">HNP98_001577</name>
</gene>
<evidence type="ECO:0000256" key="2">
    <source>
        <dbReference type="SAM" id="SignalP"/>
    </source>
</evidence>
<accession>A0ABX2FQT1</accession>